<dbReference type="OrthoDB" id="9804023at2"/>
<dbReference type="Gene3D" id="3.10.620.30">
    <property type="match status" value="1"/>
</dbReference>
<feature type="transmembrane region" description="Helical" evidence="2">
    <location>
        <begin position="622"/>
        <end position="649"/>
    </location>
</feature>
<dbReference type="Proteomes" id="UP000283644">
    <property type="component" value="Unassembled WGS sequence"/>
</dbReference>
<sequence length="795" mass="85139">MKGGHAFGYALLYSLIAAGTTWAALMAWRGFLTDSGSYLAPLAVTALVIGAAGALLRWLGSPAVLTIVVQTLLAVAMVSGELGGSPLPVGSAGTQIADTLELAMESARTYAAPIQANVPSVAPLLLMGGVFFLLLVDFLACTLRRVPVAGLALLAVYSVPAGLVQSGPGLVAFLLASAGFLTLLHLDNRDHLLKWGRPLGPDEANPWTETNPVADAVRVGAGRIGVTATVCAVLLPPFVPVLDLDVFGLGPGDGDDDIQIHNPRADLRKDLERDEDIPLIRFRTDDPSPAYLRVAVLNRFTGEEWSSGDRGVDDENTASGDLPQPEGLSSAVPFSEYFYEFEATDTFDSYWLPTPFPASSVVAEGDWRYDVDTMDFLAKPDDLSTEDLEWSARGIDLDYGVEGDFFGDAAPDAVADEFLEVPGGLPPIVRSQAVTAISGTASDYEAALRLQDWFRETGGFKYSLKKAPSGIGGDAFETFLDREAEGGRTGYCEQFASAMAIMARMVGIPARVAVGFLEPTDLGNGDFEYSSHDLHAWVELYFEGAGWVMFEPTPQRRADERLLPDYSTVEVDLPEPVETTSNTTSSGPSRSLTEEATEVTTTVAPEDQQADDNKETEEGIDWVVVLLRVAVVVLVLAVIGALAMAPRLLRRRARKRRLAGTTEDLWDELRTTALDLAVPWPTGRSPQEVGRVVVDHLGDRSDTDRPERPRTGPAADPDAASALERLVAALEVARYARPGSAVPAAAGLADDALTCCASLEAGVARSVAIRARWLPRTVWQRPAPAAAGRDEFVEV</sequence>
<feature type="transmembrane region" description="Helical" evidence="2">
    <location>
        <begin position="38"/>
        <end position="56"/>
    </location>
</feature>
<dbReference type="SUPFAM" id="SSF54001">
    <property type="entry name" value="Cysteine proteinases"/>
    <property type="match status" value="1"/>
</dbReference>
<feature type="domain" description="Transglutaminase-like" evidence="3">
    <location>
        <begin position="484"/>
        <end position="554"/>
    </location>
</feature>
<dbReference type="AlphaFoldDB" id="A0A417XXT4"/>
<feature type="transmembrane region" description="Helical" evidence="2">
    <location>
        <begin position="151"/>
        <end position="184"/>
    </location>
</feature>
<keyword evidence="2" id="KW-0472">Membrane</keyword>
<feature type="region of interest" description="Disordered" evidence="1">
    <location>
        <begin position="569"/>
        <end position="615"/>
    </location>
</feature>
<evidence type="ECO:0000259" key="3">
    <source>
        <dbReference type="SMART" id="SM00460"/>
    </source>
</evidence>
<dbReference type="InterPro" id="IPR002931">
    <property type="entry name" value="Transglutaminase-like"/>
</dbReference>
<feature type="transmembrane region" description="Helical" evidence="2">
    <location>
        <begin position="120"/>
        <end position="139"/>
    </location>
</feature>
<feature type="region of interest" description="Disordered" evidence="1">
    <location>
        <begin position="696"/>
        <end position="718"/>
    </location>
</feature>
<dbReference type="PANTHER" id="PTHR42736">
    <property type="entry name" value="PROTEIN-GLUTAMINE GAMMA-GLUTAMYLTRANSFERASE"/>
    <property type="match status" value="1"/>
</dbReference>
<feature type="transmembrane region" description="Helical" evidence="2">
    <location>
        <begin position="63"/>
        <end position="80"/>
    </location>
</feature>
<reference evidence="4 5" key="1">
    <citation type="submission" date="2018-09" db="EMBL/GenBank/DDBJ databases">
        <title>Genome sequencing of Nocardioides immobilis CCTCC AB 2017083 for comparison to Nocardioides silvaticus.</title>
        <authorList>
            <person name="Li C."/>
            <person name="Wang G."/>
        </authorList>
    </citation>
    <scope>NUCLEOTIDE SEQUENCE [LARGE SCALE GENOMIC DNA]</scope>
    <source>
        <strain evidence="4 5">CCTCC AB 2017083</strain>
    </source>
</reference>
<keyword evidence="2" id="KW-0812">Transmembrane</keyword>
<dbReference type="EMBL" id="QXGH01000026">
    <property type="protein sequence ID" value="RHW25186.1"/>
    <property type="molecule type" value="Genomic_DNA"/>
</dbReference>
<dbReference type="SMART" id="SM00460">
    <property type="entry name" value="TGc"/>
    <property type="match status" value="1"/>
</dbReference>
<dbReference type="InterPro" id="IPR038765">
    <property type="entry name" value="Papain-like_cys_pep_sf"/>
</dbReference>
<dbReference type="Pfam" id="PF01841">
    <property type="entry name" value="Transglut_core"/>
    <property type="match status" value="1"/>
</dbReference>
<accession>A0A417XXT4</accession>
<dbReference type="InterPro" id="IPR021878">
    <property type="entry name" value="TgpA_N"/>
</dbReference>
<feature type="transmembrane region" description="Helical" evidence="2">
    <location>
        <begin position="7"/>
        <end position="32"/>
    </location>
</feature>
<feature type="compositionally biased region" description="Polar residues" evidence="1">
    <location>
        <begin position="578"/>
        <end position="591"/>
    </location>
</feature>
<evidence type="ECO:0000256" key="2">
    <source>
        <dbReference type="SAM" id="Phobius"/>
    </source>
</evidence>
<feature type="region of interest" description="Disordered" evidence="1">
    <location>
        <begin position="304"/>
        <end position="326"/>
    </location>
</feature>
<dbReference type="RefSeq" id="WP_118927235.1">
    <property type="nucleotide sequence ID" value="NZ_QXGH01000026.1"/>
</dbReference>
<evidence type="ECO:0000313" key="5">
    <source>
        <dbReference type="Proteomes" id="UP000283644"/>
    </source>
</evidence>
<gene>
    <name evidence="4" type="ORF">D0Z08_21085</name>
</gene>
<proteinExistence type="predicted"/>
<keyword evidence="2" id="KW-1133">Transmembrane helix</keyword>
<name>A0A417XXT4_9ACTN</name>
<dbReference type="Pfam" id="PF11992">
    <property type="entry name" value="TgpA_N"/>
    <property type="match status" value="1"/>
</dbReference>
<dbReference type="InterPro" id="IPR052901">
    <property type="entry name" value="Bact_TGase-like"/>
</dbReference>
<feature type="compositionally biased region" description="Basic and acidic residues" evidence="1">
    <location>
        <begin position="696"/>
        <end position="710"/>
    </location>
</feature>
<evidence type="ECO:0000313" key="4">
    <source>
        <dbReference type="EMBL" id="RHW25186.1"/>
    </source>
</evidence>
<evidence type="ECO:0000256" key="1">
    <source>
        <dbReference type="SAM" id="MobiDB-lite"/>
    </source>
</evidence>
<dbReference type="PANTHER" id="PTHR42736:SF1">
    <property type="entry name" value="PROTEIN-GLUTAMINE GAMMA-GLUTAMYLTRANSFERASE"/>
    <property type="match status" value="1"/>
</dbReference>
<keyword evidence="5" id="KW-1185">Reference proteome</keyword>
<organism evidence="4 5">
    <name type="scientific">Nocardioides immobilis</name>
    <dbReference type="NCBI Taxonomy" id="2049295"/>
    <lineage>
        <taxon>Bacteria</taxon>
        <taxon>Bacillati</taxon>
        <taxon>Actinomycetota</taxon>
        <taxon>Actinomycetes</taxon>
        <taxon>Propionibacteriales</taxon>
        <taxon>Nocardioidaceae</taxon>
        <taxon>Nocardioides</taxon>
    </lineage>
</organism>
<protein>
    <submittedName>
        <fullName evidence="4">Transglutaminase domain-containing protein</fullName>
    </submittedName>
</protein>
<comment type="caution">
    <text evidence="4">The sequence shown here is derived from an EMBL/GenBank/DDBJ whole genome shotgun (WGS) entry which is preliminary data.</text>
</comment>